<dbReference type="RefSeq" id="WP_390229209.1">
    <property type="nucleotide sequence ID" value="NZ_JBHSCN010000005.1"/>
</dbReference>
<protein>
    <recommendedName>
        <fullName evidence="1">Glucanase</fullName>
        <ecNumber evidence="1">3.2.1.-</ecNumber>
    </recommendedName>
</protein>
<name>A0ABV8Q749_9MICO</name>
<keyword evidence="1 2" id="KW-0378">Hydrolase</keyword>
<reference evidence="3" key="1">
    <citation type="journal article" date="2019" name="Int. J. Syst. Evol. Microbiol.">
        <title>The Global Catalogue of Microorganisms (GCM) 10K type strain sequencing project: providing services to taxonomists for standard genome sequencing and annotation.</title>
        <authorList>
            <consortium name="The Broad Institute Genomics Platform"/>
            <consortium name="The Broad Institute Genome Sequencing Center for Infectious Disease"/>
            <person name="Wu L."/>
            <person name="Ma J."/>
        </authorList>
    </citation>
    <scope>NUCLEOTIDE SEQUENCE [LARGE SCALE GENOMIC DNA]</scope>
    <source>
        <strain evidence="3">CGMCC 1.10363</strain>
    </source>
</reference>
<dbReference type="GO" id="GO:0016787">
    <property type="term" value="F:hydrolase activity"/>
    <property type="evidence" value="ECO:0007669"/>
    <property type="project" value="UniProtKB-KW"/>
</dbReference>
<dbReference type="InterPro" id="IPR036434">
    <property type="entry name" value="Beta_cellobiohydrolase_sf"/>
</dbReference>
<organism evidence="2 3">
    <name type="scientific">Gryllotalpicola reticulitermitis</name>
    <dbReference type="NCBI Taxonomy" id="1184153"/>
    <lineage>
        <taxon>Bacteria</taxon>
        <taxon>Bacillati</taxon>
        <taxon>Actinomycetota</taxon>
        <taxon>Actinomycetes</taxon>
        <taxon>Micrococcales</taxon>
        <taxon>Microbacteriaceae</taxon>
        <taxon>Gryllotalpicola</taxon>
    </lineage>
</organism>
<keyword evidence="1" id="KW-0326">Glycosidase</keyword>
<dbReference type="PRINTS" id="PR00733">
    <property type="entry name" value="GLHYDRLASE6"/>
</dbReference>
<evidence type="ECO:0000313" key="3">
    <source>
        <dbReference type="Proteomes" id="UP001595900"/>
    </source>
</evidence>
<evidence type="ECO:0000256" key="1">
    <source>
        <dbReference type="RuleBase" id="RU361186"/>
    </source>
</evidence>
<comment type="caution">
    <text evidence="2">The sequence shown here is derived from an EMBL/GenBank/DDBJ whole genome shotgun (WGS) entry which is preliminary data.</text>
</comment>
<gene>
    <name evidence="2" type="ORF">ACFOYW_12215</name>
</gene>
<dbReference type="PIRSF" id="PIRSF001100">
    <property type="entry name" value="Beta_cellobiohydrolase"/>
    <property type="match status" value="1"/>
</dbReference>
<sequence>MIIRTPRAAVALGAGLAAAALVVALSSPAMAATPHTPPAPHGPVAPQKTSHVLGQAKLFVAAPSSDAVKQTIQLAAHHDTTDAIALAKVLATPQAVWLDGGTPAQVRKTVQRTIAAATVERTVPVFVAYNIPGRDCDQYSAGGATDTASYEAWIAAIAAGIGNAKAGILVEPDSLGLIPSDCIATHGLTTAEYPFTDADRYAQLNYAVQTLEAKPNTSVYLDATHPAWENVGDISSRLISGGVNNAQGFFVNVSNYQYTVNDVDYGTWISDCIALVNAGETTAANCYNQYWNGGPNTGWNGVALDDYSPWQSTDPSQLSTYAGDITLKYDNDLASAGVTPTAHFVVDTSRNGTGPNDMSAYAAAPYDQSTATISALVSGNWCNPPGAGLGLTPTTRTGNPLVDAYLWVKTPGESDGQCDSAGGARAWDYGAYTQPGWPTDASSQALFDPLWGQVDPAAGAWFPAQMLDLIRHANPAL</sequence>
<keyword evidence="1" id="KW-0732">Signal</keyword>
<keyword evidence="1" id="KW-0136">Cellulose degradation</keyword>
<dbReference type="InterPro" id="IPR016288">
    <property type="entry name" value="Beta_cellobiohydrolase"/>
</dbReference>
<dbReference type="Proteomes" id="UP001595900">
    <property type="component" value="Unassembled WGS sequence"/>
</dbReference>
<keyword evidence="1" id="KW-0624">Polysaccharide degradation</keyword>
<dbReference type="PANTHER" id="PTHR34876">
    <property type="match status" value="1"/>
</dbReference>
<accession>A0ABV8Q749</accession>
<dbReference type="SUPFAM" id="SSF51989">
    <property type="entry name" value="Glycosyl hydrolases family 6, cellulases"/>
    <property type="match status" value="1"/>
</dbReference>
<dbReference type="Pfam" id="PF01341">
    <property type="entry name" value="Glyco_hydro_6"/>
    <property type="match status" value="1"/>
</dbReference>
<comment type="similarity">
    <text evidence="1">Belongs to the glycosyl hydrolase family 6.</text>
</comment>
<feature type="signal peptide" evidence="1">
    <location>
        <begin position="1"/>
        <end position="31"/>
    </location>
</feature>
<feature type="chain" id="PRO_5044963175" description="Glucanase" evidence="1">
    <location>
        <begin position="32"/>
        <end position="477"/>
    </location>
</feature>
<dbReference type="EMBL" id="JBHSCN010000005">
    <property type="protein sequence ID" value="MFC4244140.1"/>
    <property type="molecule type" value="Genomic_DNA"/>
</dbReference>
<keyword evidence="3" id="KW-1185">Reference proteome</keyword>
<keyword evidence="1" id="KW-0119">Carbohydrate metabolism</keyword>
<evidence type="ECO:0000313" key="2">
    <source>
        <dbReference type="EMBL" id="MFC4244140.1"/>
    </source>
</evidence>
<dbReference type="PANTHER" id="PTHR34876:SF4">
    <property type="entry name" value="1,4-BETA-D-GLUCAN CELLOBIOHYDROLASE C-RELATED"/>
    <property type="match status" value="1"/>
</dbReference>
<dbReference type="EC" id="3.2.1.-" evidence="1"/>
<proteinExistence type="inferred from homology"/>
<dbReference type="Gene3D" id="3.20.20.40">
    <property type="entry name" value="1, 4-beta cellobiohydrolase"/>
    <property type="match status" value="1"/>
</dbReference>